<sequence length="213" mass="24038">MTLWLWLRRRKRWVAQWGRAELLEARRRVAVRRLVRALVVRRRGVHRSGIRRGSVRALVKLDLIRVGLLLRRVTMKLGPKASKLASQRVVRRQVGSTIHAAMEIASLPKQRSNIRTEPLHGTRLTSTRGSLATKANAKCDLKGVHAVPEKTNLLLLKSHHLARSPSIRLRCLWLVAMVVRGHRRPSLIVMGRSTITWNESSGSGTPMVGASFS</sequence>
<protein>
    <submittedName>
        <fullName evidence="1">Uncharacterized protein</fullName>
    </submittedName>
</protein>
<organism evidence="1 2">
    <name type="scientific">Phytophthora rubi</name>
    <dbReference type="NCBI Taxonomy" id="129364"/>
    <lineage>
        <taxon>Eukaryota</taxon>
        <taxon>Sar</taxon>
        <taxon>Stramenopiles</taxon>
        <taxon>Oomycota</taxon>
        <taxon>Peronosporomycetes</taxon>
        <taxon>Peronosporales</taxon>
        <taxon>Peronosporaceae</taxon>
        <taxon>Phytophthora</taxon>
    </lineage>
</organism>
<gene>
    <name evidence="1" type="ORF">PR003_g28708</name>
</gene>
<reference evidence="1 2" key="1">
    <citation type="submission" date="2018-08" db="EMBL/GenBank/DDBJ databases">
        <title>Genomic investigation of the strawberry pathogen Phytophthora fragariae indicates pathogenicity is determined by transcriptional variation in three key races.</title>
        <authorList>
            <person name="Adams T.M."/>
            <person name="Armitage A.D."/>
            <person name="Sobczyk M.K."/>
            <person name="Bates H.J."/>
            <person name="Dunwell J.M."/>
            <person name="Nellist C.F."/>
            <person name="Harrison R.J."/>
        </authorList>
    </citation>
    <scope>NUCLEOTIDE SEQUENCE [LARGE SCALE GENOMIC DNA]</scope>
    <source>
        <strain evidence="1 2">SCRP333</strain>
    </source>
</reference>
<evidence type="ECO:0000313" key="2">
    <source>
        <dbReference type="Proteomes" id="UP000434957"/>
    </source>
</evidence>
<name>A0A6A4BXM0_9STRA</name>
<proteinExistence type="predicted"/>
<dbReference type="EMBL" id="QXFT01004478">
    <property type="protein sequence ID" value="KAE9277739.1"/>
    <property type="molecule type" value="Genomic_DNA"/>
</dbReference>
<accession>A0A6A4BXM0</accession>
<comment type="caution">
    <text evidence="1">The sequence shown here is derived from an EMBL/GenBank/DDBJ whole genome shotgun (WGS) entry which is preliminary data.</text>
</comment>
<keyword evidence="2" id="KW-1185">Reference proteome</keyword>
<dbReference type="Proteomes" id="UP000434957">
    <property type="component" value="Unassembled WGS sequence"/>
</dbReference>
<dbReference type="AlphaFoldDB" id="A0A6A4BXM0"/>
<evidence type="ECO:0000313" key="1">
    <source>
        <dbReference type="EMBL" id="KAE9277739.1"/>
    </source>
</evidence>